<dbReference type="AlphaFoldDB" id="A0A815VZ78"/>
<sequence length="45" mass="4914">NGRSSPLPAIMHANPQSSVVDKNEIIDMNPLIFCCKVLNSFADII</sequence>
<dbReference type="Proteomes" id="UP000681722">
    <property type="component" value="Unassembled WGS sequence"/>
</dbReference>
<gene>
    <name evidence="1" type="ORF">GPM918_LOCUS38529</name>
    <name evidence="2" type="ORF">SRO942_LOCUS39355</name>
</gene>
<name>A0A815VZ78_9BILA</name>
<dbReference type="EMBL" id="CAJNOQ010025651">
    <property type="protein sequence ID" value="CAF1539206.1"/>
    <property type="molecule type" value="Genomic_DNA"/>
</dbReference>
<proteinExistence type="predicted"/>
<evidence type="ECO:0000313" key="1">
    <source>
        <dbReference type="EMBL" id="CAF1539206.1"/>
    </source>
</evidence>
<comment type="caution">
    <text evidence="1">The sequence shown here is derived from an EMBL/GenBank/DDBJ whole genome shotgun (WGS) entry which is preliminary data.</text>
</comment>
<dbReference type="EMBL" id="CAJOBC010091276">
    <property type="protein sequence ID" value="CAF4399367.1"/>
    <property type="molecule type" value="Genomic_DNA"/>
</dbReference>
<dbReference type="Proteomes" id="UP000663829">
    <property type="component" value="Unassembled WGS sequence"/>
</dbReference>
<evidence type="ECO:0000313" key="2">
    <source>
        <dbReference type="EMBL" id="CAF4399367.1"/>
    </source>
</evidence>
<feature type="non-terminal residue" evidence="1">
    <location>
        <position position="1"/>
    </location>
</feature>
<protein>
    <submittedName>
        <fullName evidence="1">Uncharacterized protein</fullName>
    </submittedName>
</protein>
<evidence type="ECO:0000313" key="3">
    <source>
        <dbReference type="Proteomes" id="UP000663829"/>
    </source>
</evidence>
<organism evidence="1 3">
    <name type="scientific">Didymodactylos carnosus</name>
    <dbReference type="NCBI Taxonomy" id="1234261"/>
    <lineage>
        <taxon>Eukaryota</taxon>
        <taxon>Metazoa</taxon>
        <taxon>Spiralia</taxon>
        <taxon>Gnathifera</taxon>
        <taxon>Rotifera</taxon>
        <taxon>Eurotatoria</taxon>
        <taxon>Bdelloidea</taxon>
        <taxon>Philodinida</taxon>
        <taxon>Philodinidae</taxon>
        <taxon>Didymodactylos</taxon>
    </lineage>
</organism>
<reference evidence="1" key="1">
    <citation type="submission" date="2021-02" db="EMBL/GenBank/DDBJ databases">
        <authorList>
            <person name="Nowell W R."/>
        </authorList>
    </citation>
    <scope>NUCLEOTIDE SEQUENCE</scope>
</reference>
<keyword evidence="3" id="KW-1185">Reference proteome</keyword>
<accession>A0A815VZ78</accession>